<evidence type="ECO:0000256" key="1">
    <source>
        <dbReference type="SAM" id="MobiDB-lite"/>
    </source>
</evidence>
<comment type="caution">
    <text evidence="2">The sequence shown here is derived from an EMBL/GenBank/DDBJ whole genome shotgun (WGS) entry which is preliminary data.</text>
</comment>
<feature type="region of interest" description="Disordered" evidence="1">
    <location>
        <begin position="1"/>
        <end position="68"/>
    </location>
</feature>
<dbReference type="AlphaFoldDB" id="A0A433Q4R3"/>
<feature type="region of interest" description="Disordered" evidence="1">
    <location>
        <begin position="143"/>
        <end position="167"/>
    </location>
</feature>
<keyword evidence="3" id="KW-1185">Reference proteome</keyword>
<organism evidence="2 3">
    <name type="scientific">Jimgerdemannia flammicorona</name>
    <dbReference type="NCBI Taxonomy" id="994334"/>
    <lineage>
        <taxon>Eukaryota</taxon>
        <taxon>Fungi</taxon>
        <taxon>Fungi incertae sedis</taxon>
        <taxon>Mucoromycota</taxon>
        <taxon>Mucoromycotina</taxon>
        <taxon>Endogonomycetes</taxon>
        <taxon>Endogonales</taxon>
        <taxon>Endogonaceae</taxon>
        <taxon>Jimgerdemannia</taxon>
    </lineage>
</organism>
<feature type="non-terminal residue" evidence="2">
    <location>
        <position position="396"/>
    </location>
</feature>
<reference evidence="2 3" key="1">
    <citation type="journal article" date="2018" name="New Phytol.">
        <title>Phylogenomics of Endogonaceae and evolution of mycorrhizas within Mucoromycota.</title>
        <authorList>
            <person name="Chang Y."/>
            <person name="Desiro A."/>
            <person name="Na H."/>
            <person name="Sandor L."/>
            <person name="Lipzen A."/>
            <person name="Clum A."/>
            <person name="Barry K."/>
            <person name="Grigoriev I.V."/>
            <person name="Martin F.M."/>
            <person name="Stajich J.E."/>
            <person name="Smith M.E."/>
            <person name="Bonito G."/>
            <person name="Spatafora J.W."/>
        </authorList>
    </citation>
    <scope>NUCLEOTIDE SEQUENCE [LARGE SCALE GENOMIC DNA]</scope>
    <source>
        <strain evidence="2 3">AD002</strain>
    </source>
</reference>
<feature type="compositionally biased region" description="Basic and acidic residues" evidence="1">
    <location>
        <begin position="322"/>
        <end position="333"/>
    </location>
</feature>
<feature type="compositionally biased region" description="Pro residues" evidence="1">
    <location>
        <begin position="51"/>
        <end position="63"/>
    </location>
</feature>
<name>A0A433Q4R3_9FUNG</name>
<gene>
    <name evidence="2" type="ORF">BC938DRAFT_473184</name>
</gene>
<dbReference type="Proteomes" id="UP000274822">
    <property type="component" value="Unassembled WGS sequence"/>
</dbReference>
<sequence length="396" mass="44401">MDPQHPQDLPYPATADHPMGPVPIPEDTEHHPMALDHQPPPPGLENTQPLSTPPTNGPGPDAPPYRQHQLFSNQLPPQMPQVRRKPKRSAQPLHLLLQDAGRQVRNAVGDNACDSSDVFGHVDNVITCRADAFSEILALPASDDPTSAAVHRQQSGQKNRGRDHRTLPGQEEVVRGSTDLLYRYRIDLGARPDTGGTRRAREGGAQGCEPRFGGERPLCVFLVVRVLIIKLRFEEFQAVNRSFEDAIADLRYEHGEKADQQQKGQEGGEEKVAMVMEGFPEGASAVLPRNVSPNFVEIVAIFRLWDQSNRRDAPEGSPASDRPYRNTRPERGSRGGSRGGGPPPPRHSPYQGPPSGYRGGRDFSGYPPRERDYRDRREREDPYYRDRRYDDRRDYD</sequence>
<evidence type="ECO:0000313" key="2">
    <source>
        <dbReference type="EMBL" id="RUS24712.1"/>
    </source>
</evidence>
<evidence type="ECO:0000313" key="3">
    <source>
        <dbReference type="Proteomes" id="UP000274822"/>
    </source>
</evidence>
<feature type="compositionally biased region" description="Basic and acidic residues" evidence="1">
    <location>
        <begin position="368"/>
        <end position="396"/>
    </location>
</feature>
<dbReference type="EMBL" id="RBNJ01015143">
    <property type="protein sequence ID" value="RUS24712.1"/>
    <property type="molecule type" value="Genomic_DNA"/>
</dbReference>
<proteinExistence type="predicted"/>
<protein>
    <submittedName>
        <fullName evidence="2">Uncharacterized protein</fullName>
    </submittedName>
</protein>
<feature type="region of interest" description="Disordered" evidence="1">
    <location>
        <begin position="309"/>
        <end position="396"/>
    </location>
</feature>
<accession>A0A433Q4R3</accession>